<feature type="domain" description="Polymerase nucleotidyl transferase" evidence="1">
    <location>
        <begin position="9"/>
        <end position="75"/>
    </location>
</feature>
<dbReference type="GO" id="GO:0016779">
    <property type="term" value="F:nucleotidyltransferase activity"/>
    <property type="evidence" value="ECO:0007669"/>
    <property type="project" value="InterPro"/>
</dbReference>
<name>A0A1G6DSB9_9BACT</name>
<protein>
    <submittedName>
        <fullName evidence="2">Nucleotidyltransferase domain-containing protein</fullName>
    </submittedName>
</protein>
<dbReference type="InterPro" id="IPR043519">
    <property type="entry name" value="NT_sf"/>
</dbReference>
<keyword evidence="2" id="KW-0808">Transferase</keyword>
<evidence type="ECO:0000313" key="3">
    <source>
        <dbReference type="Proteomes" id="UP000198771"/>
    </source>
</evidence>
<dbReference type="EMBL" id="FMXO01000013">
    <property type="protein sequence ID" value="SDB48107.1"/>
    <property type="molecule type" value="Genomic_DNA"/>
</dbReference>
<evidence type="ECO:0000259" key="1">
    <source>
        <dbReference type="Pfam" id="PF01909"/>
    </source>
</evidence>
<sequence>MRLDSSQVARILKIVAEHAGSDSRVSVYGSRLDDRARGGDIDLFIETAAPMPRWEQARMLAALEDELGLPVDILVKCVHAPDTPFESMARSRAVVLNQAEQ</sequence>
<keyword evidence="3" id="KW-1185">Reference proteome</keyword>
<dbReference type="STRING" id="617002.SAMN05660653_02367"/>
<dbReference type="InterPro" id="IPR002934">
    <property type="entry name" value="Polymerase_NTP_transf_dom"/>
</dbReference>
<reference evidence="2 3" key="1">
    <citation type="submission" date="2016-10" db="EMBL/GenBank/DDBJ databases">
        <authorList>
            <person name="de Groot N.N."/>
        </authorList>
    </citation>
    <scope>NUCLEOTIDE SEQUENCE [LARGE SCALE GENOMIC DNA]</scope>
    <source>
        <strain evidence="2 3">ASO4-2</strain>
    </source>
</reference>
<dbReference type="Gene3D" id="3.30.460.10">
    <property type="entry name" value="Beta Polymerase, domain 2"/>
    <property type="match status" value="1"/>
</dbReference>
<accession>A0A1G6DSB9</accession>
<proteinExistence type="predicted"/>
<dbReference type="Proteomes" id="UP000198771">
    <property type="component" value="Unassembled WGS sequence"/>
</dbReference>
<organism evidence="2 3">
    <name type="scientific">Desulfonatronum thiosulfatophilum</name>
    <dbReference type="NCBI Taxonomy" id="617002"/>
    <lineage>
        <taxon>Bacteria</taxon>
        <taxon>Pseudomonadati</taxon>
        <taxon>Thermodesulfobacteriota</taxon>
        <taxon>Desulfovibrionia</taxon>
        <taxon>Desulfovibrionales</taxon>
        <taxon>Desulfonatronaceae</taxon>
        <taxon>Desulfonatronum</taxon>
    </lineage>
</organism>
<dbReference type="RefSeq" id="WP_092121883.1">
    <property type="nucleotide sequence ID" value="NZ_FMXO01000013.1"/>
</dbReference>
<evidence type="ECO:0000313" key="2">
    <source>
        <dbReference type="EMBL" id="SDB48107.1"/>
    </source>
</evidence>
<gene>
    <name evidence="2" type="ORF">SAMN05660653_02367</name>
</gene>
<dbReference type="OrthoDB" id="14556at2"/>
<dbReference type="CDD" id="cd05403">
    <property type="entry name" value="NT_KNTase_like"/>
    <property type="match status" value="1"/>
</dbReference>
<dbReference type="Pfam" id="PF01909">
    <property type="entry name" value="NTP_transf_2"/>
    <property type="match status" value="1"/>
</dbReference>
<dbReference type="AlphaFoldDB" id="A0A1G6DSB9"/>
<dbReference type="SUPFAM" id="SSF81301">
    <property type="entry name" value="Nucleotidyltransferase"/>
    <property type="match status" value="1"/>
</dbReference>